<feature type="domain" description="Major facilitator superfamily (MFS) profile" evidence="9">
    <location>
        <begin position="30"/>
        <end position="514"/>
    </location>
</feature>
<keyword evidence="3" id="KW-1003">Cell membrane</keyword>
<proteinExistence type="predicted"/>
<evidence type="ECO:0000256" key="8">
    <source>
        <dbReference type="SAM" id="Phobius"/>
    </source>
</evidence>
<dbReference type="PANTHER" id="PTHR23501:SF197">
    <property type="entry name" value="COMD"/>
    <property type="match status" value="1"/>
</dbReference>
<feature type="transmembrane region" description="Helical" evidence="8">
    <location>
        <begin position="27"/>
        <end position="43"/>
    </location>
</feature>
<dbReference type="PANTHER" id="PTHR23501">
    <property type="entry name" value="MAJOR FACILITATOR SUPERFAMILY"/>
    <property type="match status" value="1"/>
</dbReference>
<dbReference type="RefSeq" id="WP_214530272.1">
    <property type="nucleotide sequence ID" value="NZ_JAHEWO010000016.1"/>
</dbReference>
<gene>
    <name evidence="10" type="ORF">KK097_10815</name>
</gene>
<keyword evidence="5 8" id="KW-1133">Transmembrane helix</keyword>
<feature type="transmembrane region" description="Helical" evidence="8">
    <location>
        <begin position="421"/>
        <end position="439"/>
    </location>
</feature>
<dbReference type="CDD" id="cd17502">
    <property type="entry name" value="MFS_Azr1_MDR_like"/>
    <property type="match status" value="1"/>
</dbReference>
<sequence length="568" mass="59157">MSATAPGTTKRARPGSDGPLLLTQRRIWIIFSALIAGMLLSSLDQTIVSTAMPTIVGELGGVAHQAWLTTGYLLASTIVMPVYGKFGDVLGRRNLFLIAIALFTIASAGCAFAADFTQLVAFRAMQGLGGGGLMILSQAIIADIVPASQRGKYLGPLGAIFGLSAIGGPLLGGFFVDHLTWNWAFYINIPVGIAAFFVAWFALTLPTKKATKRIDVLGVLFMSAATTCLVFFSEFGGSRDHGWDAPETWAWFAGLVVSAALLVFVESRAQDPVLPLAFFRNRTFLLATGIGLVLGIGMFAAIGFVPTFLQMASGTSAAVSGLLMLPMMAGLIGTSIASGVLITKTGRYRMFPIVGTVLVAIAMLAMTQLAAETPIWLICAYLFVFGAGLGLIMQVVVLVAQNAVPAEQVGTATSTNNYFREVGASLGTAVFGALFTARLTTSLTDVFRGAGGSATDAASSAGSIDPSTVAGLPPAVQDGVVNAYADSLAPVFWYLLPFIAVAFLLALFLPQITLSDTAGMVARGEAVGGEEADELERAQRAARAEQSVSAESVSSGGETPASRRDASD</sequence>
<organism evidence="10 11">
    <name type="scientific">Curtobacterium aurantiacum</name>
    <dbReference type="NCBI Taxonomy" id="3236919"/>
    <lineage>
        <taxon>Bacteria</taxon>
        <taxon>Bacillati</taxon>
        <taxon>Actinomycetota</taxon>
        <taxon>Actinomycetes</taxon>
        <taxon>Micrococcales</taxon>
        <taxon>Microbacteriaceae</taxon>
        <taxon>Curtobacterium</taxon>
    </lineage>
</organism>
<dbReference type="InterPro" id="IPR011701">
    <property type="entry name" value="MFS"/>
</dbReference>
<feature type="transmembrane region" description="Helical" evidence="8">
    <location>
        <begin position="63"/>
        <end position="83"/>
    </location>
</feature>
<reference evidence="10 11" key="1">
    <citation type="submission" date="2021-05" db="EMBL/GenBank/DDBJ databases">
        <title>Whole genome sequence of Curtobacterium flaccumfaciens pv. flaccumfaciens strain CFBP 8819.</title>
        <authorList>
            <person name="Osdaghi E."/>
            <person name="Taghouti G."/>
            <person name="Portier P."/>
            <person name="Fazliarab A."/>
            <person name="Taghavi S.M."/>
            <person name="Briand M."/>
            <person name="Le-Saux M."/>
            <person name="Jacques M.-A."/>
        </authorList>
    </citation>
    <scope>NUCLEOTIDE SEQUENCE [LARGE SCALE GENOMIC DNA]</scope>
    <source>
        <strain evidence="10 11">CFBP 8819</strain>
    </source>
</reference>
<evidence type="ECO:0000313" key="11">
    <source>
        <dbReference type="Proteomes" id="UP001519641"/>
    </source>
</evidence>
<keyword evidence="6 8" id="KW-0472">Membrane</keyword>
<evidence type="ECO:0000256" key="4">
    <source>
        <dbReference type="ARBA" id="ARBA00022692"/>
    </source>
</evidence>
<dbReference type="Pfam" id="PF07690">
    <property type="entry name" value="MFS_1"/>
    <property type="match status" value="1"/>
</dbReference>
<keyword evidence="4 8" id="KW-0812">Transmembrane</keyword>
<dbReference type="PRINTS" id="PR01036">
    <property type="entry name" value="TCRTETB"/>
</dbReference>
<dbReference type="NCBIfam" id="TIGR00711">
    <property type="entry name" value="efflux_EmrB"/>
    <property type="match status" value="1"/>
</dbReference>
<dbReference type="InterPro" id="IPR036259">
    <property type="entry name" value="MFS_trans_sf"/>
</dbReference>
<feature type="region of interest" description="Disordered" evidence="7">
    <location>
        <begin position="527"/>
        <end position="568"/>
    </location>
</feature>
<dbReference type="PROSITE" id="PS50850">
    <property type="entry name" value="MFS"/>
    <property type="match status" value="1"/>
</dbReference>
<dbReference type="SUPFAM" id="SSF103473">
    <property type="entry name" value="MFS general substrate transporter"/>
    <property type="match status" value="1"/>
</dbReference>
<feature type="transmembrane region" description="Helical" evidence="8">
    <location>
        <begin position="491"/>
        <end position="510"/>
    </location>
</feature>
<dbReference type="EMBL" id="JAHEWS010000015">
    <property type="protein sequence ID" value="MBT1588305.1"/>
    <property type="molecule type" value="Genomic_DNA"/>
</dbReference>
<comment type="subcellular location">
    <subcellularLocation>
        <location evidence="1">Cell membrane</location>
        <topology evidence="1">Multi-pass membrane protein</topology>
    </subcellularLocation>
</comment>
<name>A0ABS5VHY3_9MICO</name>
<feature type="transmembrane region" description="Helical" evidence="8">
    <location>
        <begin position="153"/>
        <end position="171"/>
    </location>
</feature>
<dbReference type="Gene3D" id="1.20.1250.20">
    <property type="entry name" value="MFS general substrate transporter like domains"/>
    <property type="match status" value="1"/>
</dbReference>
<evidence type="ECO:0000256" key="6">
    <source>
        <dbReference type="ARBA" id="ARBA00023136"/>
    </source>
</evidence>
<feature type="transmembrane region" description="Helical" evidence="8">
    <location>
        <begin position="95"/>
        <end position="114"/>
    </location>
</feature>
<evidence type="ECO:0000256" key="1">
    <source>
        <dbReference type="ARBA" id="ARBA00004651"/>
    </source>
</evidence>
<dbReference type="Gene3D" id="1.20.1720.10">
    <property type="entry name" value="Multidrug resistance protein D"/>
    <property type="match status" value="1"/>
</dbReference>
<evidence type="ECO:0000259" key="9">
    <source>
        <dbReference type="PROSITE" id="PS50850"/>
    </source>
</evidence>
<protein>
    <submittedName>
        <fullName evidence="10">MFS transporter</fullName>
    </submittedName>
</protein>
<evidence type="ECO:0000256" key="3">
    <source>
        <dbReference type="ARBA" id="ARBA00022475"/>
    </source>
</evidence>
<keyword evidence="11" id="KW-1185">Reference proteome</keyword>
<feature type="transmembrane region" description="Helical" evidence="8">
    <location>
        <begin position="350"/>
        <end position="369"/>
    </location>
</feature>
<feature type="transmembrane region" description="Helical" evidence="8">
    <location>
        <begin position="248"/>
        <end position="265"/>
    </location>
</feature>
<evidence type="ECO:0000256" key="5">
    <source>
        <dbReference type="ARBA" id="ARBA00022989"/>
    </source>
</evidence>
<dbReference type="InterPro" id="IPR020846">
    <property type="entry name" value="MFS_dom"/>
</dbReference>
<feature type="transmembrane region" description="Helical" evidence="8">
    <location>
        <begin position="120"/>
        <end position="141"/>
    </location>
</feature>
<dbReference type="Proteomes" id="UP001519641">
    <property type="component" value="Unassembled WGS sequence"/>
</dbReference>
<feature type="compositionally biased region" description="Low complexity" evidence="7">
    <location>
        <begin position="544"/>
        <end position="555"/>
    </location>
</feature>
<feature type="transmembrane region" description="Helical" evidence="8">
    <location>
        <begin position="216"/>
        <end position="236"/>
    </location>
</feature>
<keyword evidence="2" id="KW-0813">Transport</keyword>
<dbReference type="InterPro" id="IPR004638">
    <property type="entry name" value="EmrB-like"/>
</dbReference>
<accession>A0ABS5VHY3</accession>
<comment type="caution">
    <text evidence="10">The sequence shown here is derived from an EMBL/GenBank/DDBJ whole genome shotgun (WGS) entry which is preliminary data.</text>
</comment>
<feature type="transmembrane region" description="Helical" evidence="8">
    <location>
        <begin position="183"/>
        <end position="204"/>
    </location>
</feature>
<evidence type="ECO:0000313" key="10">
    <source>
        <dbReference type="EMBL" id="MBT1588305.1"/>
    </source>
</evidence>
<feature type="transmembrane region" description="Helical" evidence="8">
    <location>
        <begin position="375"/>
        <end position="400"/>
    </location>
</feature>
<evidence type="ECO:0000256" key="7">
    <source>
        <dbReference type="SAM" id="MobiDB-lite"/>
    </source>
</evidence>
<evidence type="ECO:0000256" key="2">
    <source>
        <dbReference type="ARBA" id="ARBA00022448"/>
    </source>
</evidence>
<feature type="transmembrane region" description="Helical" evidence="8">
    <location>
        <begin position="285"/>
        <end position="309"/>
    </location>
</feature>
<feature type="transmembrane region" description="Helical" evidence="8">
    <location>
        <begin position="321"/>
        <end position="343"/>
    </location>
</feature>